<accession>A0ACC0W299</accession>
<keyword evidence="2" id="KW-1185">Reference proteome</keyword>
<comment type="caution">
    <text evidence="1">The sequence shown here is derived from an EMBL/GenBank/DDBJ whole genome shotgun (WGS) entry which is preliminary data.</text>
</comment>
<evidence type="ECO:0000313" key="1">
    <source>
        <dbReference type="EMBL" id="KAI9912884.1"/>
    </source>
</evidence>
<reference evidence="1 2" key="1">
    <citation type="journal article" date="2022" name="bioRxiv">
        <title>The genome of the oomycete Peronosclerospora sorghi, a cosmopolitan pathogen of maize and sorghum, is inflated with dispersed pseudogenes.</title>
        <authorList>
            <person name="Fletcher K."/>
            <person name="Martin F."/>
            <person name="Isakeit T."/>
            <person name="Cavanaugh K."/>
            <person name="Magill C."/>
            <person name="Michelmore R."/>
        </authorList>
    </citation>
    <scope>NUCLEOTIDE SEQUENCE [LARGE SCALE GENOMIC DNA]</scope>
    <source>
        <strain evidence="1">P6</strain>
    </source>
</reference>
<evidence type="ECO:0000313" key="2">
    <source>
        <dbReference type="Proteomes" id="UP001163321"/>
    </source>
</evidence>
<proteinExistence type="predicted"/>
<organism evidence="1 2">
    <name type="scientific">Peronosclerospora sorghi</name>
    <dbReference type="NCBI Taxonomy" id="230839"/>
    <lineage>
        <taxon>Eukaryota</taxon>
        <taxon>Sar</taxon>
        <taxon>Stramenopiles</taxon>
        <taxon>Oomycota</taxon>
        <taxon>Peronosporomycetes</taxon>
        <taxon>Peronosporales</taxon>
        <taxon>Peronosporaceae</taxon>
        <taxon>Peronosclerospora</taxon>
    </lineage>
</organism>
<sequence length="1150" mass="131497">MPDISSRLPSTWCMPKVVRDMLWTVTSPHLLNENEFPVLPSIFGIESLKFDIVIDWLNDLVADATPLLEFLQKSRAPGLSLALGVYFSSLLEFWLRFCPYFQTKRMEIGKQIVSSTNRTMGQLKFLFRCNFSAERDCDFHVESSIKFFLLSSSDSKVNSSPGQHKGEDENGYIPLEMFVGPHLGESLAWRVQEVKRKLAMRRGESICAWLKENYSENVESHIVLRGYLFLPLHRFVSTSHTTIAHDWFCHRNPIILATDLNRSMNSNTFSNPSISTDHLRGWWTVNVETDLPGKVKANDQITLGKSQFVILPKLHWLSPIVATEIKGSGCVIVGGNDELDIPNAEAITLEELLVFVRQLYSEHSSAKQNVTKGKLVPLLVAEIVRCPKSVELTVDDNLQYWYELSRGFILDPQSWNPSLLSHEPVQLKCSMNDTGHESEIDRVKQVDEAFIKPEILARSIQQQHKFADPLNVRPRELCHELLALLGAKNGCFSYNDLKRSTKDLFRSRRCKSAEILSKNCETNTHCDNESAYLRSCMEYLVLDVSNTDGAKRAQRVGYLMLEVLKTLNCELGVEGLGTSSLLECDAWVVLLTEVSQNIQRWDFLHLVIRAIDLSVLKAHIIEWRGSNLNRRLHFLDQLLAARKFRWNAVAVEVIRVFHIGTHKGLDKYAEDAETARNIFNELLEQKDWQNAERLAVVIQELDMVETLLRQLSLLNMTKAVKRLQNSAIQCEHRNLSVRSMDDRINVLKPDHTPCGKPIDHEKNRSLYQDIGSELRWKYVHSIEDIWEIIRHLEKYESASYSEDNGRERVVIRNLLVGIDCEWQPQTPMKQQRTVVNGHMQHRKVSSDDQTGLSIYQLAIGDVVYLIDVQVLGATAAAPLRFIWRPSSRLMLIGFCVSSDLQRIKVSFPELKVILDRNGRDAVQQNTCLLLELKQLALFRNIPAKNWGLARLYRSCFGKILDKQQQCSNWSNRPLSNSQIEYAARDVYAVQRLSFHLLADVDWNDFSHHGAENGSEESNCREFLTSFDAGHKFWQTGFLPQPLGQVHIKTVFNALGVECEFMKCDEIKQEGVLVKSIAIMIRTAQSSVPIAQRYAVVVLRLDESIDMEALGTFLHVNPKDICLADQEVRFHFIVLFRFSYRVLNASAVDDA</sequence>
<protein>
    <submittedName>
        <fullName evidence="1">Uncharacterized protein</fullName>
    </submittedName>
</protein>
<dbReference type="Proteomes" id="UP001163321">
    <property type="component" value="Chromosome 4"/>
</dbReference>
<name>A0ACC0W299_9STRA</name>
<gene>
    <name evidence="1" type="ORF">PsorP6_005887</name>
</gene>
<dbReference type="EMBL" id="CM047583">
    <property type="protein sequence ID" value="KAI9912884.1"/>
    <property type="molecule type" value="Genomic_DNA"/>
</dbReference>